<evidence type="ECO:0000259" key="1">
    <source>
        <dbReference type="Pfam" id="PF17678"/>
    </source>
</evidence>
<dbReference type="Gene3D" id="2.70.98.10">
    <property type="match status" value="1"/>
</dbReference>
<organism evidence="2 3">
    <name type="scientific">Halomonas marinisediminis</name>
    <dbReference type="NCBI Taxonomy" id="2546095"/>
    <lineage>
        <taxon>Bacteria</taxon>
        <taxon>Pseudomonadati</taxon>
        <taxon>Pseudomonadota</taxon>
        <taxon>Gammaproteobacteria</taxon>
        <taxon>Oceanospirillales</taxon>
        <taxon>Halomonadaceae</taxon>
        <taxon>Halomonas</taxon>
    </lineage>
</organism>
<dbReference type="InterPro" id="IPR041371">
    <property type="entry name" value="GH92_N"/>
</dbReference>
<reference evidence="2 3" key="1">
    <citation type="submission" date="2019-03" db="EMBL/GenBank/DDBJ databases">
        <title>Halomonas marinisediminis sp. nov., a moderately halophilic bacterium isolated from the Bohai Gulf.</title>
        <authorList>
            <person name="Ji X."/>
        </authorList>
    </citation>
    <scope>NUCLEOTIDE SEQUENCE [LARGE SCALE GENOMIC DNA]</scope>
    <source>
        <strain evidence="2 3">204</strain>
    </source>
</reference>
<proteinExistence type="predicted"/>
<dbReference type="InterPro" id="IPR014718">
    <property type="entry name" value="GH-type_carb-bd"/>
</dbReference>
<feature type="domain" description="Glycosyl hydrolase family 92 N-terminal" evidence="1">
    <location>
        <begin position="2"/>
        <end position="76"/>
    </location>
</feature>
<feature type="non-terminal residue" evidence="2">
    <location>
        <position position="77"/>
    </location>
</feature>
<dbReference type="EMBL" id="SLTR01000723">
    <property type="protein sequence ID" value="TDA74209.1"/>
    <property type="molecule type" value="Genomic_DNA"/>
</dbReference>
<dbReference type="Proteomes" id="UP000294823">
    <property type="component" value="Unassembled WGS sequence"/>
</dbReference>
<evidence type="ECO:0000313" key="2">
    <source>
        <dbReference type="EMBL" id="TDA74209.1"/>
    </source>
</evidence>
<protein>
    <submittedName>
        <fullName evidence="2">Glycoside hydrolase family 92 protein</fullName>
    </submittedName>
</protein>
<dbReference type="GO" id="GO:0016787">
    <property type="term" value="F:hydrolase activity"/>
    <property type="evidence" value="ECO:0007669"/>
    <property type="project" value="UniProtKB-KW"/>
</dbReference>
<name>A0ABY2D685_9GAMM</name>
<sequence>NLSGVGCPDLGVIITMPTVGNLETNHLKYGTTYKDEIAKAGYYSTVLDKSKVKVETTATTRAGISRYHFPAGKANIL</sequence>
<keyword evidence="3" id="KW-1185">Reference proteome</keyword>
<feature type="non-terminal residue" evidence="2">
    <location>
        <position position="1"/>
    </location>
</feature>
<accession>A0ABY2D685</accession>
<comment type="caution">
    <text evidence="2">The sequence shown here is derived from an EMBL/GenBank/DDBJ whole genome shotgun (WGS) entry which is preliminary data.</text>
</comment>
<dbReference type="Pfam" id="PF17678">
    <property type="entry name" value="Glyco_hydro_92N"/>
    <property type="match status" value="1"/>
</dbReference>
<keyword evidence="2" id="KW-0378">Hydrolase</keyword>
<evidence type="ECO:0000313" key="3">
    <source>
        <dbReference type="Proteomes" id="UP000294823"/>
    </source>
</evidence>
<gene>
    <name evidence="2" type="ORF">E0702_18335</name>
</gene>